<feature type="compositionally biased region" description="Low complexity" evidence="1">
    <location>
        <begin position="416"/>
        <end position="429"/>
    </location>
</feature>
<feature type="compositionally biased region" description="Polar residues" evidence="1">
    <location>
        <begin position="206"/>
        <end position="216"/>
    </location>
</feature>
<feature type="compositionally biased region" description="Polar residues" evidence="1">
    <location>
        <begin position="353"/>
        <end position="365"/>
    </location>
</feature>
<dbReference type="VEuPathDB" id="FungiDB:TREMEDRAFT_60699"/>
<accession>A0A4Q1BJJ1</accession>
<evidence type="ECO:0000313" key="3">
    <source>
        <dbReference type="Proteomes" id="UP000289152"/>
    </source>
</evidence>
<gene>
    <name evidence="2" type="ORF">M231_04905</name>
</gene>
<feature type="compositionally biased region" description="Acidic residues" evidence="1">
    <location>
        <begin position="95"/>
        <end position="122"/>
    </location>
</feature>
<name>A0A4Q1BJJ1_TREME</name>
<feature type="compositionally biased region" description="Low complexity" evidence="1">
    <location>
        <begin position="447"/>
        <end position="465"/>
    </location>
</feature>
<reference evidence="2 3" key="1">
    <citation type="submission" date="2016-06" db="EMBL/GenBank/DDBJ databases">
        <title>Evolution of pathogenesis and genome organization in the Tremellales.</title>
        <authorList>
            <person name="Cuomo C."/>
            <person name="Litvintseva A."/>
            <person name="Heitman J."/>
            <person name="Chen Y."/>
            <person name="Sun S."/>
            <person name="Springer D."/>
            <person name="Dromer F."/>
            <person name="Young S."/>
            <person name="Zeng Q."/>
            <person name="Chapman S."/>
            <person name="Gujja S."/>
            <person name="Saif S."/>
            <person name="Birren B."/>
        </authorList>
    </citation>
    <scope>NUCLEOTIDE SEQUENCE [LARGE SCALE GENOMIC DNA]</scope>
    <source>
        <strain evidence="2 3">ATCC 28783</strain>
    </source>
</reference>
<dbReference type="InParanoid" id="A0A4Q1BJJ1"/>
<evidence type="ECO:0000313" key="2">
    <source>
        <dbReference type="EMBL" id="RXK37815.1"/>
    </source>
</evidence>
<feature type="compositionally biased region" description="Basic and acidic residues" evidence="1">
    <location>
        <begin position="175"/>
        <end position="188"/>
    </location>
</feature>
<feature type="compositionally biased region" description="Polar residues" evidence="1">
    <location>
        <begin position="61"/>
        <end position="73"/>
    </location>
</feature>
<feature type="compositionally biased region" description="Polar residues" evidence="1">
    <location>
        <begin position="312"/>
        <end position="330"/>
    </location>
</feature>
<comment type="caution">
    <text evidence="2">The sequence shown here is derived from an EMBL/GenBank/DDBJ whole genome shotgun (WGS) entry which is preliminary data.</text>
</comment>
<feature type="region of interest" description="Disordered" evidence="1">
    <location>
        <begin position="295"/>
        <end position="523"/>
    </location>
</feature>
<dbReference type="Proteomes" id="UP000289152">
    <property type="component" value="Unassembled WGS sequence"/>
</dbReference>
<feature type="compositionally biased region" description="Low complexity" evidence="1">
    <location>
        <begin position="396"/>
        <end position="408"/>
    </location>
</feature>
<proteinExistence type="predicted"/>
<dbReference type="VEuPathDB" id="FungiDB:TREMEDRAFT_59400"/>
<sequence length="523" mass="55622">MASDRDLNIGKAFEETLCSTLARMSAPSPRQVSSIGLGSLAITDGSASPAAAGTSVGVAPTPSSVPASLSQHEAQPARPGLSPTLGRTTTVVEIGSDEDEDMGEGERVEADDEMEGGEDMPEDGGSKVSDTSLVARIRAMSPIHIDEKGSPEIYVRGQNSNGYVHVAYYKEQARVKAEKEQKRGRTSDTVDNAPPPSAIKAKGARPSSSTSGQAGSPRTVRDKNTLWNLFAAERDQWEVCSVEESCDRCRREIVTYGRKSWPCLRPVKPHNRGSRCASCTTGPCSFFPGNPARGFPPRSTDHSPLPPPINWGSPSSNPFMVQSTPATPSPSMRRRLPTANDDGFPSPVPLANLASSRPSPPTVGSSRPLLADEDIERFTCPPSPAVAGPSRPTPRRSPGSRPTATPSAGPSPPVRSRPTPTTRPSQSPAPTLPPAHGTRSRQPSLPPSSGLPSALSSVKTPLSKSPKGKGKKKAVSFDQEVEETEESTQQSEEIPPLVHPFISEDPRVPDEEKQFATFRSAHF</sequence>
<dbReference type="AlphaFoldDB" id="A0A4Q1BJJ1"/>
<dbReference type="EMBL" id="SDIL01000059">
    <property type="protein sequence ID" value="RXK37815.1"/>
    <property type="molecule type" value="Genomic_DNA"/>
</dbReference>
<organism evidence="2 3">
    <name type="scientific">Tremella mesenterica</name>
    <name type="common">Jelly fungus</name>
    <dbReference type="NCBI Taxonomy" id="5217"/>
    <lineage>
        <taxon>Eukaryota</taxon>
        <taxon>Fungi</taxon>
        <taxon>Dikarya</taxon>
        <taxon>Basidiomycota</taxon>
        <taxon>Agaricomycotina</taxon>
        <taxon>Tremellomycetes</taxon>
        <taxon>Tremellales</taxon>
        <taxon>Tremellaceae</taxon>
        <taxon>Tremella</taxon>
    </lineage>
</organism>
<feature type="compositionally biased region" description="Basic and acidic residues" evidence="1">
    <location>
        <begin position="502"/>
        <end position="514"/>
    </location>
</feature>
<feature type="region of interest" description="Disordered" evidence="1">
    <location>
        <begin position="175"/>
        <end position="221"/>
    </location>
</feature>
<evidence type="ECO:0000256" key="1">
    <source>
        <dbReference type="SAM" id="MobiDB-lite"/>
    </source>
</evidence>
<protein>
    <submittedName>
        <fullName evidence="2">Uncharacterized protein</fullName>
    </submittedName>
</protein>
<keyword evidence="3" id="KW-1185">Reference proteome</keyword>
<feature type="region of interest" description="Disordered" evidence="1">
    <location>
        <begin position="41"/>
        <end position="129"/>
    </location>
</feature>